<comment type="cofactor">
    <cofactor evidence="1">
        <name>Zn(2+)</name>
        <dbReference type="ChEBI" id="CHEBI:29105"/>
    </cofactor>
</comment>
<comment type="caution">
    <text evidence="9">The sequence shown here is derived from an EMBL/GenBank/DDBJ whole genome shotgun (WGS) entry which is preliminary data.</text>
</comment>
<keyword evidence="4" id="KW-0479">Metal-binding</keyword>
<dbReference type="GeneID" id="81380504"/>
<dbReference type="AlphaFoldDB" id="A0A9W9PAA0"/>
<evidence type="ECO:0000256" key="5">
    <source>
        <dbReference type="ARBA" id="ARBA00022801"/>
    </source>
</evidence>
<evidence type="ECO:0000256" key="1">
    <source>
        <dbReference type="ARBA" id="ARBA00001947"/>
    </source>
</evidence>
<evidence type="ECO:0000256" key="8">
    <source>
        <dbReference type="SAM" id="SignalP"/>
    </source>
</evidence>
<evidence type="ECO:0000313" key="10">
    <source>
        <dbReference type="Proteomes" id="UP001147733"/>
    </source>
</evidence>
<dbReference type="RefSeq" id="XP_056503831.1">
    <property type="nucleotide sequence ID" value="XM_056641337.1"/>
</dbReference>
<dbReference type="PANTHER" id="PTHR37016">
    <property type="match status" value="1"/>
</dbReference>
<feature type="signal peptide" evidence="8">
    <location>
        <begin position="1"/>
        <end position="24"/>
    </location>
</feature>
<sequence>MKPSLFKGPVPVFLAMAFASVVPALVVPEKRADAATTFWAPQTKESDLKIKWNEDDGFKCSDERREVIKQELRYAVDLANTAASNPTLGEFYYHFFDLETQGQDGHVDDVKGVYKRMSEMLLGEGDYQLALSCKMDSLCVNKKGQATGTAAFANDGQKRMNFCDVFFDARTANENRQVPFMTSDLISNCKGGESTINLRKAQQSRAAILVHESAHTKYVMGDVSDKGALDIAYGLNANLALPNGELDREKHLQQTGRGSQVSPKDKSKIICPSDDGQKEAVCDKTKCRQNDDSYVFPAAGIFFTQSCEQEVPLPDGVTYPVLS</sequence>
<gene>
    <name evidence="9" type="ORF">N7469_002417</name>
</gene>
<dbReference type="Proteomes" id="UP001147733">
    <property type="component" value="Unassembled WGS sequence"/>
</dbReference>
<dbReference type="SUPFAM" id="SSF55486">
    <property type="entry name" value="Metalloproteases ('zincins'), catalytic domain"/>
    <property type="match status" value="1"/>
</dbReference>
<dbReference type="InterPro" id="IPR024079">
    <property type="entry name" value="MetalloPept_cat_dom_sf"/>
</dbReference>
<dbReference type="Gene3D" id="3.40.390.10">
    <property type="entry name" value="Collagenase (Catalytic Domain)"/>
    <property type="match status" value="1"/>
</dbReference>
<dbReference type="PANTHER" id="PTHR37016:SF3">
    <property type="entry name" value="NEUTRAL PROTEASE 2-RELATED"/>
    <property type="match status" value="1"/>
</dbReference>
<dbReference type="GO" id="GO:0008237">
    <property type="term" value="F:metallopeptidase activity"/>
    <property type="evidence" value="ECO:0007669"/>
    <property type="project" value="UniProtKB-KW"/>
</dbReference>
<dbReference type="EMBL" id="JAPQKT010000002">
    <property type="protein sequence ID" value="KAJ5240826.1"/>
    <property type="molecule type" value="Genomic_DNA"/>
</dbReference>
<keyword evidence="10" id="KW-1185">Reference proteome</keyword>
<evidence type="ECO:0000256" key="3">
    <source>
        <dbReference type="ARBA" id="ARBA00022670"/>
    </source>
</evidence>
<comment type="similarity">
    <text evidence="2">Belongs to the peptidase M35 family.</text>
</comment>
<organism evidence="9 10">
    <name type="scientific">Penicillium citrinum</name>
    <dbReference type="NCBI Taxonomy" id="5077"/>
    <lineage>
        <taxon>Eukaryota</taxon>
        <taxon>Fungi</taxon>
        <taxon>Dikarya</taxon>
        <taxon>Ascomycota</taxon>
        <taxon>Pezizomycotina</taxon>
        <taxon>Eurotiomycetes</taxon>
        <taxon>Eurotiomycetidae</taxon>
        <taxon>Eurotiales</taxon>
        <taxon>Aspergillaceae</taxon>
        <taxon>Penicillium</taxon>
    </lineage>
</organism>
<dbReference type="GO" id="GO:0046872">
    <property type="term" value="F:metal ion binding"/>
    <property type="evidence" value="ECO:0007669"/>
    <property type="project" value="UniProtKB-KW"/>
</dbReference>
<keyword evidence="3" id="KW-0645">Protease</keyword>
<keyword evidence="5" id="KW-0378">Hydrolase</keyword>
<dbReference type="OrthoDB" id="4316758at2759"/>
<keyword evidence="8" id="KW-0732">Signal</keyword>
<keyword evidence="6" id="KW-0862">Zinc</keyword>
<protein>
    <submittedName>
        <fullName evidence="9">Mutanase</fullName>
    </submittedName>
</protein>
<keyword evidence="7" id="KW-0482">Metalloprotease</keyword>
<feature type="chain" id="PRO_5040885991" evidence="8">
    <location>
        <begin position="25"/>
        <end position="323"/>
    </location>
</feature>
<reference evidence="9" key="2">
    <citation type="journal article" date="2023" name="IMA Fungus">
        <title>Comparative genomic study of the Penicillium genus elucidates a diverse pangenome and 15 lateral gene transfer events.</title>
        <authorList>
            <person name="Petersen C."/>
            <person name="Sorensen T."/>
            <person name="Nielsen M.R."/>
            <person name="Sondergaard T.E."/>
            <person name="Sorensen J.L."/>
            <person name="Fitzpatrick D.A."/>
            <person name="Frisvad J.C."/>
            <person name="Nielsen K.L."/>
        </authorList>
    </citation>
    <scope>NUCLEOTIDE SEQUENCE</scope>
    <source>
        <strain evidence="9">IBT 23319</strain>
    </source>
</reference>
<evidence type="ECO:0000256" key="7">
    <source>
        <dbReference type="ARBA" id="ARBA00023049"/>
    </source>
</evidence>
<evidence type="ECO:0000256" key="2">
    <source>
        <dbReference type="ARBA" id="ARBA00010279"/>
    </source>
</evidence>
<dbReference type="InterPro" id="IPR050414">
    <property type="entry name" value="Fungal_M35_metalloproteases"/>
</dbReference>
<accession>A0A9W9PAA0</accession>
<dbReference type="GO" id="GO:0006508">
    <property type="term" value="P:proteolysis"/>
    <property type="evidence" value="ECO:0007669"/>
    <property type="project" value="UniProtKB-KW"/>
</dbReference>
<evidence type="ECO:0000256" key="6">
    <source>
        <dbReference type="ARBA" id="ARBA00022833"/>
    </source>
</evidence>
<evidence type="ECO:0000313" key="9">
    <source>
        <dbReference type="EMBL" id="KAJ5240826.1"/>
    </source>
</evidence>
<reference evidence="9" key="1">
    <citation type="submission" date="2022-11" db="EMBL/GenBank/DDBJ databases">
        <authorList>
            <person name="Petersen C."/>
        </authorList>
    </citation>
    <scope>NUCLEOTIDE SEQUENCE</scope>
    <source>
        <strain evidence="9">IBT 23319</strain>
    </source>
</reference>
<evidence type="ECO:0000256" key="4">
    <source>
        <dbReference type="ARBA" id="ARBA00022723"/>
    </source>
</evidence>
<proteinExistence type="inferred from homology"/>
<name>A0A9W9PAA0_PENCI</name>